<sequence>MTSRNDVLDSLLRSFLKEGPAGCALSVVRRGETLYEGYFGYADLAEKRPIEPDTIYRLFSLSKVVTCTAALLLYEKGLYLMTDPLYEYLPEFRNVLVHRQGVDGTLYTSPAVSPIRINDLFTMTSGLTMHGNRNETERQVSKLSLKDIPNLRTMAKRLADIPLAFDPGTRWNYGFSHDVLGALIEVLSGKSFGEFLNEELFEPLSMRDTFFRIPENKKERMSMLYSRAEDNALTPNMDSEIYYEPDWKIEFGGHGLLSTLHDYGRFTQMLSRGGEWNGNRLLGRKTIELMATNHLNRQPLGDFEAVGTWSGYGYGLGVRVMIDRAKGGSNSTVGEFGWGGAAGTWMAVDPKEELSIVYMHQLMPSEYDEIRQHKVRAAVYGMIE</sequence>
<evidence type="ECO:0000259" key="1">
    <source>
        <dbReference type="Pfam" id="PF00144"/>
    </source>
</evidence>
<gene>
    <name evidence="2" type="ORF">ACE3NQ_24610</name>
</gene>
<dbReference type="InterPro" id="IPR001466">
    <property type="entry name" value="Beta-lactam-related"/>
</dbReference>
<dbReference type="SUPFAM" id="SSF56601">
    <property type="entry name" value="beta-lactamase/transpeptidase-like"/>
    <property type="match status" value="1"/>
</dbReference>
<protein>
    <submittedName>
        <fullName evidence="2">Serine hydrolase domain-containing protein</fullName>
        <ecNumber evidence="2">3.-.-.-</ecNumber>
    </submittedName>
</protein>
<evidence type="ECO:0000313" key="2">
    <source>
        <dbReference type="EMBL" id="MFB5684096.1"/>
    </source>
</evidence>
<evidence type="ECO:0000313" key="3">
    <source>
        <dbReference type="Proteomes" id="UP001580407"/>
    </source>
</evidence>
<organism evidence="2 3">
    <name type="scientific">Paenibacillus terreus</name>
    <dbReference type="NCBI Taxonomy" id="1387834"/>
    <lineage>
        <taxon>Bacteria</taxon>
        <taxon>Bacillati</taxon>
        <taxon>Bacillota</taxon>
        <taxon>Bacilli</taxon>
        <taxon>Bacillales</taxon>
        <taxon>Paenibacillaceae</taxon>
        <taxon>Paenibacillus</taxon>
    </lineage>
</organism>
<dbReference type="PANTHER" id="PTHR43283:SF3">
    <property type="entry name" value="BETA-LACTAMASE FAMILY PROTEIN (AFU_ORTHOLOGUE AFUA_5G07500)"/>
    <property type="match status" value="1"/>
</dbReference>
<dbReference type="GO" id="GO:0016787">
    <property type="term" value="F:hydrolase activity"/>
    <property type="evidence" value="ECO:0007669"/>
    <property type="project" value="UniProtKB-KW"/>
</dbReference>
<keyword evidence="3" id="KW-1185">Reference proteome</keyword>
<dbReference type="InterPro" id="IPR050789">
    <property type="entry name" value="Diverse_Enzym_Activities"/>
</dbReference>
<keyword evidence="2" id="KW-0378">Hydrolase</keyword>
<comment type="caution">
    <text evidence="2">The sequence shown here is derived from an EMBL/GenBank/DDBJ whole genome shotgun (WGS) entry which is preliminary data.</text>
</comment>
<dbReference type="InterPro" id="IPR012338">
    <property type="entry name" value="Beta-lactam/transpept-like"/>
</dbReference>
<dbReference type="EC" id="3.-.-.-" evidence="2"/>
<dbReference type="PANTHER" id="PTHR43283">
    <property type="entry name" value="BETA-LACTAMASE-RELATED"/>
    <property type="match status" value="1"/>
</dbReference>
<reference evidence="2 3" key="1">
    <citation type="submission" date="2024-09" db="EMBL/GenBank/DDBJ databases">
        <authorList>
            <person name="Ruan L."/>
        </authorList>
    </citation>
    <scope>NUCLEOTIDE SEQUENCE [LARGE SCALE GENOMIC DNA]</scope>
    <source>
        <strain evidence="2 3">D33</strain>
    </source>
</reference>
<proteinExistence type="predicted"/>
<dbReference type="EMBL" id="JBHILM010000035">
    <property type="protein sequence ID" value="MFB5684096.1"/>
    <property type="molecule type" value="Genomic_DNA"/>
</dbReference>
<dbReference type="RefSeq" id="WP_375527813.1">
    <property type="nucleotide sequence ID" value="NZ_JBHILM010000035.1"/>
</dbReference>
<dbReference type="Gene3D" id="3.40.710.10">
    <property type="entry name" value="DD-peptidase/beta-lactamase superfamily"/>
    <property type="match status" value="1"/>
</dbReference>
<accession>A0ABV5BEF7</accession>
<feature type="domain" description="Beta-lactamase-related" evidence="1">
    <location>
        <begin position="12"/>
        <end position="377"/>
    </location>
</feature>
<dbReference type="Pfam" id="PF00144">
    <property type="entry name" value="Beta-lactamase"/>
    <property type="match status" value="1"/>
</dbReference>
<dbReference type="Proteomes" id="UP001580407">
    <property type="component" value="Unassembled WGS sequence"/>
</dbReference>
<name>A0ABV5BEF7_9BACL</name>